<dbReference type="CDD" id="cd02859">
    <property type="entry name" value="E_set_AMPKbeta_like_N"/>
    <property type="match status" value="1"/>
</dbReference>
<dbReference type="AlphaFoldDB" id="A0A1R2B2K3"/>
<dbReference type="OrthoDB" id="5873279at2759"/>
<gene>
    <name evidence="4" type="ORF">SteCoe_31095</name>
</gene>
<proteinExistence type="inferred from homology"/>
<sequence length="264" mass="30874">MEEGKVPIPIVWPHGGNEVYVTGDFNSYSLLLLTGEKDKFCVIWCSPGTCIYRFLIDGSYMCDKTKPTITSEGTLYNFIDVIELPQSISNLHLLSLEELENLDNQLFANPQQEIEKRIHKAKAFLRRVIQRKKFLHIKNSVIRIQSWVKAKKQRKKYLEYLEYLHYKKKVFEDKEIQTEEIVDEEKEKLKKLVAEMTEENEKLQKNADTKQALEAKKKSQIRKVEPPLISIKAFMTPSKPISFRDVKVDLTPKNKNSISRLIKK</sequence>
<feature type="coiled-coil region" evidence="2">
    <location>
        <begin position="179"/>
        <end position="216"/>
    </location>
</feature>
<evidence type="ECO:0000313" key="5">
    <source>
        <dbReference type="Proteomes" id="UP000187209"/>
    </source>
</evidence>
<dbReference type="Proteomes" id="UP000187209">
    <property type="component" value="Unassembled WGS sequence"/>
</dbReference>
<keyword evidence="2" id="KW-0175">Coiled coil</keyword>
<dbReference type="InterPro" id="IPR050827">
    <property type="entry name" value="CRP1_MDG1_kinase"/>
</dbReference>
<protein>
    <recommendedName>
        <fullName evidence="3">AMP-activated protein kinase glycogen-binding domain-containing protein</fullName>
    </recommendedName>
</protein>
<dbReference type="InterPro" id="IPR013783">
    <property type="entry name" value="Ig-like_fold"/>
</dbReference>
<accession>A0A1R2B2K3</accession>
<evidence type="ECO:0000259" key="3">
    <source>
        <dbReference type="Pfam" id="PF16561"/>
    </source>
</evidence>
<dbReference type="Gene3D" id="2.60.40.10">
    <property type="entry name" value="Immunoglobulins"/>
    <property type="match status" value="1"/>
</dbReference>
<comment type="similarity">
    <text evidence="1">Belongs to the 5'-AMP-activated protein kinase beta subunit family.</text>
</comment>
<keyword evidence="5" id="KW-1185">Reference proteome</keyword>
<name>A0A1R2B2K3_9CILI</name>
<dbReference type="InterPro" id="IPR014756">
    <property type="entry name" value="Ig_E-set"/>
</dbReference>
<dbReference type="PANTHER" id="PTHR10343">
    <property type="entry name" value="5'-AMP-ACTIVATED PROTEIN KINASE , BETA SUBUNIT"/>
    <property type="match status" value="1"/>
</dbReference>
<dbReference type="EMBL" id="MPUH01001048">
    <property type="protein sequence ID" value="OMJ70850.1"/>
    <property type="molecule type" value="Genomic_DNA"/>
</dbReference>
<feature type="domain" description="AMP-activated protein kinase glycogen-binding" evidence="3">
    <location>
        <begin position="6"/>
        <end position="82"/>
    </location>
</feature>
<organism evidence="4 5">
    <name type="scientific">Stentor coeruleus</name>
    <dbReference type="NCBI Taxonomy" id="5963"/>
    <lineage>
        <taxon>Eukaryota</taxon>
        <taxon>Sar</taxon>
        <taxon>Alveolata</taxon>
        <taxon>Ciliophora</taxon>
        <taxon>Postciliodesmatophora</taxon>
        <taxon>Heterotrichea</taxon>
        <taxon>Heterotrichida</taxon>
        <taxon>Stentoridae</taxon>
        <taxon>Stentor</taxon>
    </lineage>
</organism>
<evidence type="ECO:0000256" key="1">
    <source>
        <dbReference type="ARBA" id="ARBA00010926"/>
    </source>
</evidence>
<dbReference type="InterPro" id="IPR032640">
    <property type="entry name" value="AMPK1_CBM"/>
</dbReference>
<dbReference type="SUPFAM" id="SSF81296">
    <property type="entry name" value="E set domains"/>
    <property type="match status" value="1"/>
</dbReference>
<evidence type="ECO:0000256" key="2">
    <source>
        <dbReference type="SAM" id="Coils"/>
    </source>
</evidence>
<dbReference type="Pfam" id="PF16561">
    <property type="entry name" value="AMPK1_CBM"/>
    <property type="match status" value="1"/>
</dbReference>
<dbReference type="PANTHER" id="PTHR10343:SF84">
    <property type="entry name" value="5'-AMP-ACTIVATED PROTEIN KINASE SUBUNIT BETA-1"/>
    <property type="match status" value="1"/>
</dbReference>
<reference evidence="4 5" key="1">
    <citation type="submission" date="2016-11" db="EMBL/GenBank/DDBJ databases">
        <title>The macronuclear genome of Stentor coeruleus: a giant cell with tiny introns.</title>
        <authorList>
            <person name="Slabodnick M."/>
            <person name="Ruby J.G."/>
            <person name="Reiff S.B."/>
            <person name="Swart E.C."/>
            <person name="Gosai S."/>
            <person name="Prabakaran S."/>
            <person name="Witkowska E."/>
            <person name="Larue G.E."/>
            <person name="Fisher S."/>
            <person name="Freeman R.M."/>
            <person name="Gunawardena J."/>
            <person name="Chu W."/>
            <person name="Stover N.A."/>
            <person name="Gregory B.D."/>
            <person name="Nowacki M."/>
            <person name="Derisi J."/>
            <person name="Roy S.W."/>
            <person name="Marshall W.F."/>
            <person name="Sood P."/>
        </authorList>
    </citation>
    <scope>NUCLEOTIDE SEQUENCE [LARGE SCALE GENOMIC DNA]</scope>
    <source>
        <strain evidence="4">WM001</strain>
    </source>
</reference>
<comment type="caution">
    <text evidence="4">The sequence shown here is derived from an EMBL/GenBank/DDBJ whole genome shotgun (WGS) entry which is preliminary data.</text>
</comment>
<evidence type="ECO:0000313" key="4">
    <source>
        <dbReference type="EMBL" id="OMJ70850.1"/>
    </source>
</evidence>
<dbReference type="PROSITE" id="PS50096">
    <property type="entry name" value="IQ"/>
    <property type="match status" value="1"/>
</dbReference>